<evidence type="ECO:0000256" key="4">
    <source>
        <dbReference type="ARBA" id="ARBA00022692"/>
    </source>
</evidence>
<reference evidence="10" key="1">
    <citation type="submission" date="2018-10" db="EMBL/GenBank/DDBJ databases">
        <title>Transcriptome assembly of Aceria tosichella (Wheat curl mite) Type 2.</title>
        <authorList>
            <person name="Scully E.D."/>
            <person name="Geib S.M."/>
            <person name="Palmer N.A."/>
            <person name="Gupta A.K."/>
            <person name="Sarath G."/>
            <person name="Tatineni S."/>
        </authorList>
    </citation>
    <scope>NUCLEOTIDE SEQUENCE</scope>
    <source>
        <strain evidence="10">LincolnNE</strain>
    </source>
</reference>
<dbReference type="Pfam" id="PF00153">
    <property type="entry name" value="Mito_carr"/>
    <property type="match status" value="3"/>
</dbReference>
<evidence type="ECO:0000313" key="10">
    <source>
        <dbReference type="EMBL" id="MDE48878.1"/>
    </source>
</evidence>
<dbReference type="InterPro" id="IPR050391">
    <property type="entry name" value="Mito_Metabolite_Transporter"/>
</dbReference>
<comment type="subcellular location">
    <subcellularLocation>
        <location evidence="1">Membrane</location>
        <topology evidence="1">Multi-pass membrane protein</topology>
    </subcellularLocation>
</comment>
<sequence>MKEIPVETHRVPKWYFGGCASAMAACVTHPLDLLKVHLQTAKSSQEFSLIKRTFKIVEVQGFLALYNGLSASLFRQLTYSTTRFGLYEILKQSLDDDPRRLPFHQKVLLAGISGAAGGFLGTPGDVVNVRMQNDIKLPHDLRRNYHHVIDGMRTIIRYEGVKALFSGTTMATSRAVLMTIGQLSMYDQFKHLLLTKTPEGLLKDDTKTHLIASLMAGTTATTLTQPLDVVKTRLMNETTGHYKGALDVARSILRDYGPIGFFRGYVPAFIRLTPHTMFTFVFLEELRQNFGTPIYEQSPVEVVKAALMELEKP</sequence>
<dbReference type="PROSITE" id="PS50920">
    <property type="entry name" value="SOLCAR"/>
    <property type="match status" value="3"/>
</dbReference>
<dbReference type="GO" id="GO:0055085">
    <property type="term" value="P:transmembrane transport"/>
    <property type="evidence" value="ECO:0007669"/>
    <property type="project" value="InterPro"/>
</dbReference>
<evidence type="ECO:0000256" key="6">
    <source>
        <dbReference type="ARBA" id="ARBA00022989"/>
    </source>
</evidence>
<name>A0A6G1SEQ1_9ACAR</name>
<feature type="repeat" description="Solcar" evidence="8">
    <location>
        <begin position="204"/>
        <end position="289"/>
    </location>
</feature>
<evidence type="ECO:0000256" key="5">
    <source>
        <dbReference type="ARBA" id="ARBA00022737"/>
    </source>
</evidence>
<feature type="repeat" description="Solcar" evidence="8">
    <location>
        <begin position="105"/>
        <end position="192"/>
    </location>
</feature>
<protein>
    <submittedName>
        <fullName evidence="10">Mitochondrial dicarboxylate carrier</fullName>
    </submittedName>
</protein>
<keyword evidence="4 8" id="KW-0812">Transmembrane</keyword>
<evidence type="ECO:0000256" key="9">
    <source>
        <dbReference type="RuleBase" id="RU000488"/>
    </source>
</evidence>
<dbReference type="AlphaFoldDB" id="A0A6G1SEQ1"/>
<dbReference type="PROSITE" id="PS51257">
    <property type="entry name" value="PROKAR_LIPOPROTEIN"/>
    <property type="match status" value="1"/>
</dbReference>
<evidence type="ECO:0000256" key="2">
    <source>
        <dbReference type="ARBA" id="ARBA00006375"/>
    </source>
</evidence>
<dbReference type="Gene3D" id="1.50.40.10">
    <property type="entry name" value="Mitochondrial carrier domain"/>
    <property type="match status" value="1"/>
</dbReference>
<keyword evidence="3 9" id="KW-0813">Transport</keyword>
<keyword evidence="7 8" id="KW-0472">Membrane</keyword>
<evidence type="ECO:0000256" key="8">
    <source>
        <dbReference type="PROSITE-ProRule" id="PRU00282"/>
    </source>
</evidence>
<evidence type="ECO:0000256" key="7">
    <source>
        <dbReference type="ARBA" id="ARBA00023136"/>
    </source>
</evidence>
<dbReference type="InterPro" id="IPR023395">
    <property type="entry name" value="MCP_dom_sf"/>
</dbReference>
<feature type="repeat" description="Solcar" evidence="8">
    <location>
        <begin position="12"/>
        <end position="93"/>
    </location>
</feature>
<dbReference type="EMBL" id="GGYP01004107">
    <property type="protein sequence ID" value="MDE48878.1"/>
    <property type="molecule type" value="Transcribed_RNA"/>
</dbReference>
<accession>A0A6G1SEQ1</accession>
<dbReference type="PRINTS" id="PR00926">
    <property type="entry name" value="MITOCARRIER"/>
</dbReference>
<proteinExistence type="inferred from homology"/>
<dbReference type="InterPro" id="IPR018108">
    <property type="entry name" value="MCP_transmembrane"/>
</dbReference>
<keyword evidence="6" id="KW-1133">Transmembrane helix</keyword>
<dbReference type="GO" id="GO:0016020">
    <property type="term" value="C:membrane"/>
    <property type="evidence" value="ECO:0007669"/>
    <property type="project" value="UniProtKB-SubCell"/>
</dbReference>
<organism evidence="10">
    <name type="scientific">Aceria tosichella</name>
    <name type="common">wheat curl mite</name>
    <dbReference type="NCBI Taxonomy" id="561515"/>
    <lineage>
        <taxon>Eukaryota</taxon>
        <taxon>Metazoa</taxon>
        <taxon>Ecdysozoa</taxon>
        <taxon>Arthropoda</taxon>
        <taxon>Chelicerata</taxon>
        <taxon>Arachnida</taxon>
        <taxon>Acari</taxon>
        <taxon>Acariformes</taxon>
        <taxon>Trombidiformes</taxon>
        <taxon>Prostigmata</taxon>
        <taxon>Eupodina</taxon>
        <taxon>Eriophyoidea</taxon>
        <taxon>Eriophyidae</taxon>
        <taxon>Eriophyinae</taxon>
        <taxon>Aceriini</taxon>
        <taxon>Aceria</taxon>
    </lineage>
</organism>
<gene>
    <name evidence="10" type="primary">SLC25A10</name>
    <name evidence="10" type="ORF">g.2080</name>
</gene>
<evidence type="ECO:0000256" key="1">
    <source>
        <dbReference type="ARBA" id="ARBA00004141"/>
    </source>
</evidence>
<dbReference type="PANTHER" id="PTHR45618">
    <property type="entry name" value="MITOCHONDRIAL DICARBOXYLATE CARRIER-RELATED"/>
    <property type="match status" value="1"/>
</dbReference>
<dbReference type="InterPro" id="IPR002067">
    <property type="entry name" value="MCP"/>
</dbReference>
<evidence type="ECO:0000256" key="3">
    <source>
        <dbReference type="ARBA" id="ARBA00022448"/>
    </source>
</evidence>
<comment type="similarity">
    <text evidence="2 9">Belongs to the mitochondrial carrier (TC 2.A.29) family.</text>
</comment>
<dbReference type="SUPFAM" id="SSF103506">
    <property type="entry name" value="Mitochondrial carrier"/>
    <property type="match status" value="1"/>
</dbReference>
<keyword evidence="5" id="KW-0677">Repeat</keyword>